<keyword evidence="7" id="KW-0539">Nucleus</keyword>
<sequence>MTTVAKKPILTGSQDLLSYFNLIPIYNKVVKPFPAPDRAAGLDPSLFPYISDLPGRTDIEYDGYLLNLLRDPQAVENGPQIRPLDGETLKDAFSLKEGPVPGFDASVLGTDDGNGSSSNSIHYMADKNTYISSEADGERRHKKKKKKRKHEHDEEGHSHDHKKKKKKKKDRERRDESLIID</sequence>
<reference evidence="10 11" key="1">
    <citation type="submission" date="2024-04" db="EMBL/GenBank/DDBJ databases">
        <title>genome sequences of Mucor flavus KT1a and Helicostylum pulchrum KT1b strains isolation_sourced from the surface of a dry-aged beef.</title>
        <authorList>
            <person name="Toyotome T."/>
            <person name="Hosono M."/>
            <person name="Torimaru M."/>
            <person name="Fukuda K."/>
            <person name="Mikami N."/>
        </authorList>
    </citation>
    <scope>NUCLEOTIDE SEQUENCE [LARGE SCALE GENOMIC DNA]</scope>
    <source>
        <strain evidence="10 11">KT1b</strain>
    </source>
</reference>
<organism evidence="10 11">
    <name type="scientific">Helicostylum pulchrum</name>
    <dbReference type="NCBI Taxonomy" id="562976"/>
    <lineage>
        <taxon>Eukaryota</taxon>
        <taxon>Fungi</taxon>
        <taxon>Fungi incertae sedis</taxon>
        <taxon>Mucoromycota</taxon>
        <taxon>Mucoromycotina</taxon>
        <taxon>Mucoromycetes</taxon>
        <taxon>Mucorales</taxon>
        <taxon>Mucorineae</taxon>
        <taxon>Mucoraceae</taxon>
        <taxon>Helicostylum</taxon>
    </lineage>
</organism>
<comment type="similarity">
    <text evidence="2">Belongs to the Mediator complex subunit 19 family.</text>
</comment>
<feature type="compositionally biased region" description="Basic and acidic residues" evidence="9">
    <location>
        <begin position="172"/>
        <end position="181"/>
    </location>
</feature>
<proteinExistence type="inferred from homology"/>
<evidence type="ECO:0000313" key="10">
    <source>
        <dbReference type="EMBL" id="GAA5799227.1"/>
    </source>
</evidence>
<keyword evidence="4" id="KW-0805">Transcription regulation</keyword>
<evidence type="ECO:0000256" key="9">
    <source>
        <dbReference type="SAM" id="MobiDB-lite"/>
    </source>
</evidence>
<comment type="subcellular location">
    <subcellularLocation>
        <location evidence="1">Nucleus</location>
    </subcellularLocation>
</comment>
<dbReference type="EMBL" id="BAABUJ010000012">
    <property type="protein sequence ID" value="GAA5799227.1"/>
    <property type="molecule type" value="Genomic_DNA"/>
</dbReference>
<feature type="compositionally biased region" description="Low complexity" evidence="9">
    <location>
        <begin position="111"/>
        <end position="120"/>
    </location>
</feature>
<protein>
    <recommendedName>
        <fullName evidence="3">Mediator of RNA polymerase II transcription subunit 19</fullName>
    </recommendedName>
    <alternativeName>
        <fullName evidence="8">Mediator complex subunit 19</fullName>
    </alternativeName>
</protein>
<name>A0ABP9XWT0_9FUNG</name>
<dbReference type="InterPro" id="IPR013942">
    <property type="entry name" value="Mediator_Med19_fun"/>
</dbReference>
<feature type="compositionally biased region" description="Basic residues" evidence="9">
    <location>
        <begin position="140"/>
        <end position="150"/>
    </location>
</feature>
<dbReference type="InterPro" id="IPR019403">
    <property type="entry name" value="Mediator_Med19_met"/>
</dbReference>
<feature type="region of interest" description="Disordered" evidence="9">
    <location>
        <begin position="104"/>
        <end position="181"/>
    </location>
</feature>
<evidence type="ECO:0000256" key="2">
    <source>
        <dbReference type="ARBA" id="ARBA00009259"/>
    </source>
</evidence>
<gene>
    <name evidence="10" type="ORF">HPULCUR_004637</name>
</gene>
<dbReference type="Pfam" id="PF10278">
    <property type="entry name" value="Med19"/>
    <property type="match status" value="1"/>
</dbReference>
<dbReference type="PANTHER" id="PTHR28270">
    <property type="entry name" value="MEDIATOR OF RNA POLYMERASE II TRANSCRIPTION SUBUNIT 19"/>
    <property type="match status" value="1"/>
</dbReference>
<keyword evidence="6" id="KW-0804">Transcription</keyword>
<evidence type="ECO:0000256" key="5">
    <source>
        <dbReference type="ARBA" id="ARBA00023159"/>
    </source>
</evidence>
<evidence type="ECO:0000256" key="6">
    <source>
        <dbReference type="ARBA" id="ARBA00023163"/>
    </source>
</evidence>
<evidence type="ECO:0000256" key="7">
    <source>
        <dbReference type="ARBA" id="ARBA00023242"/>
    </source>
</evidence>
<keyword evidence="5" id="KW-0010">Activator</keyword>
<evidence type="ECO:0000256" key="3">
    <source>
        <dbReference type="ARBA" id="ARBA00019615"/>
    </source>
</evidence>
<dbReference type="Proteomes" id="UP001476247">
    <property type="component" value="Unassembled WGS sequence"/>
</dbReference>
<dbReference type="PANTHER" id="PTHR28270:SF1">
    <property type="entry name" value="MEDIATOR OF RNA POLYMERASE II TRANSCRIPTION SUBUNIT 19"/>
    <property type="match status" value="1"/>
</dbReference>
<evidence type="ECO:0000313" key="11">
    <source>
        <dbReference type="Proteomes" id="UP001476247"/>
    </source>
</evidence>
<evidence type="ECO:0000256" key="4">
    <source>
        <dbReference type="ARBA" id="ARBA00023015"/>
    </source>
</evidence>
<evidence type="ECO:0000256" key="1">
    <source>
        <dbReference type="ARBA" id="ARBA00004123"/>
    </source>
</evidence>
<comment type="caution">
    <text evidence="10">The sequence shown here is derived from an EMBL/GenBank/DDBJ whole genome shotgun (WGS) entry which is preliminary data.</text>
</comment>
<keyword evidence="11" id="KW-1185">Reference proteome</keyword>
<feature type="compositionally biased region" description="Basic residues" evidence="9">
    <location>
        <begin position="159"/>
        <end position="171"/>
    </location>
</feature>
<evidence type="ECO:0000256" key="8">
    <source>
        <dbReference type="ARBA" id="ARBA00032018"/>
    </source>
</evidence>
<accession>A0ABP9XWT0</accession>